<dbReference type="InterPro" id="IPR052548">
    <property type="entry name" value="Type_VII_TA_antitoxin"/>
</dbReference>
<dbReference type="InterPro" id="IPR043519">
    <property type="entry name" value="NT_sf"/>
</dbReference>
<dbReference type="OrthoDB" id="9795766at2"/>
<dbReference type="InterPro" id="IPR002934">
    <property type="entry name" value="Polymerase_NTP_transf_dom"/>
</dbReference>
<proteinExistence type="predicted"/>
<dbReference type="CDD" id="cd05403">
    <property type="entry name" value="NT_KNTase_like"/>
    <property type="match status" value="1"/>
</dbReference>
<sequence>MSQRKRYNPTELVAKCDSAAPIPDELKDWDQAPSVGFEQTIMDGQVDIGDVILQFRERLADDYDVIQLILFGSRARGDYHSESDVDVAVILPGEPGDFVETKLEMAGWAFDVLVQTGVRIQPFPIWEAEWREPTKHSNPDLLTNITREGLTIWSRNK</sequence>
<dbReference type="Gene3D" id="3.30.460.10">
    <property type="entry name" value="Beta Polymerase, domain 2"/>
    <property type="match status" value="1"/>
</dbReference>
<feature type="domain" description="Polymerase nucleotidyl transferase" evidence="1">
    <location>
        <begin position="54"/>
        <end position="119"/>
    </location>
</feature>
<dbReference type="EMBL" id="FOHZ01000031">
    <property type="protein sequence ID" value="SET85415.1"/>
    <property type="molecule type" value="Genomic_DNA"/>
</dbReference>
<keyword evidence="3" id="KW-1185">Reference proteome</keyword>
<name>A0A1I0HQJ8_9GAMM</name>
<gene>
    <name evidence="2" type="ORF">SAMN04487962_13134</name>
</gene>
<organism evidence="2 3">
    <name type="scientific">Marinobacter segnicrescens</name>
    <dbReference type="NCBI Taxonomy" id="430453"/>
    <lineage>
        <taxon>Bacteria</taxon>
        <taxon>Pseudomonadati</taxon>
        <taxon>Pseudomonadota</taxon>
        <taxon>Gammaproteobacteria</taxon>
        <taxon>Pseudomonadales</taxon>
        <taxon>Marinobacteraceae</taxon>
        <taxon>Marinobacter</taxon>
    </lineage>
</organism>
<dbReference type="Pfam" id="PF01909">
    <property type="entry name" value="NTP_transf_2"/>
    <property type="match status" value="1"/>
</dbReference>
<dbReference type="Proteomes" id="UP000198762">
    <property type="component" value="Unassembled WGS sequence"/>
</dbReference>
<dbReference type="AlphaFoldDB" id="A0A1I0HQJ8"/>
<protein>
    <submittedName>
        <fullName evidence="2">Antitoxin ChpS</fullName>
    </submittedName>
</protein>
<accession>A0A1I0HQJ8</accession>
<evidence type="ECO:0000313" key="2">
    <source>
        <dbReference type="EMBL" id="SET85415.1"/>
    </source>
</evidence>
<dbReference type="SUPFAM" id="SSF81301">
    <property type="entry name" value="Nucleotidyltransferase"/>
    <property type="match status" value="1"/>
</dbReference>
<evidence type="ECO:0000259" key="1">
    <source>
        <dbReference type="Pfam" id="PF01909"/>
    </source>
</evidence>
<reference evidence="3" key="1">
    <citation type="submission" date="2016-10" db="EMBL/GenBank/DDBJ databases">
        <authorList>
            <person name="Varghese N."/>
            <person name="Submissions S."/>
        </authorList>
    </citation>
    <scope>NUCLEOTIDE SEQUENCE [LARGE SCALE GENOMIC DNA]</scope>
    <source>
        <strain evidence="3">CGMCC 1.6489</strain>
    </source>
</reference>
<dbReference type="PANTHER" id="PTHR33933:SF1">
    <property type="entry name" value="PROTEIN ADENYLYLTRANSFERASE MNTA-RELATED"/>
    <property type="match status" value="1"/>
</dbReference>
<dbReference type="RefSeq" id="WP_091854727.1">
    <property type="nucleotide sequence ID" value="NZ_FOHZ01000031.1"/>
</dbReference>
<dbReference type="GO" id="GO:0016779">
    <property type="term" value="F:nucleotidyltransferase activity"/>
    <property type="evidence" value="ECO:0007669"/>
    <property type="project" value="InterPro"/>
</dbReference>
<evidence type="ECO:0000313" key="3">
    <source>
        <dbReference type="Proteomes" id="UP000198762"/>
    </source>
</evidence>
<dbReference type="STRING" id="430453.SAMN04487962_13134"/>
<dbReference type="PANTHER" id="PTHR33933">
    <property type="entry name" value="NUCLEOTIDYLTRANSFERASE"/>
    <property type="match status" value="1"/>
</dbReference>